<dbReference type="GO" id="GO:0009007">
    <property type="term" value="F:site-specific DNA-methyltransferase (adenine-specific) activity"/>
    <property type="evidence" value="ECO:0007669"/>
    <property type="project" value="UniProtKB-EC"/>
</dbReference>
<evidence type="ECO:0000313" key="6">
    <source>
        <dbReference type="Proteomes" id="UP000231896"/>
    </source>
</evidence>
<name>A0A2K8NVQ1_9MOLU</name>
<dbReference type="SUPFAM" id="SSF53335">
    <property type="entry name" value="S-adenosyl-L-methionine-dependent methyltransferases"/>
    <property type="match status" value="1"/>
</dbReference>
<sequence>MNKFISPLTWPGGKSKQWNLIKSYFPKETKNLIYIEPFFGGGSVGLNALREDMFNKYYFSDLDENLIFFWKSLSNSEQWNNLNLEKWFYPNSSLEWLKNNKNDAFDGLIFLLKNNLNFNGQSKGTWTQQRLQQNWNLNKYKRIIVCKKLLEENNNKIHFSINDFGLLCSYRWSDKYKKMFVYLDPPYYQKNVYKYNFVEQDWKDLIRVIGELNERGVRFLISINDCPETRYMFKDYYIYEAEWKYTSSNTKKSKVRMGKELIITNYKKEF</sequence>
<dbReference type="GO" id="GO:0009307">
    <property type="term" value="P:DNA restriction-modification system"/>
    <property type="evidence" value="ECO:0007669"/>
    <property type="project" value="InterPro"/>
</dbReference>
<dbReference type="RefSeq" id="WP_028124590.1">
    <property type="nucleotide sequence ID" value="NZ_CP024964.1"/>
</dbReference>
<dbReference type="Proteomes" id="UP000231896">
    <property type="component" value="Chromosome"/>
</dbReference>
<dbReference type="OrthoDB" id="9805629at2"/>
<evidence type="ECO:0000256" key="4">
    <source>
        <dbReference type="PIRSR" id="PIRSR000398-1"/>
    </source>
</evidence>
<dbReference type="GO" id="GO:0006298">
    <property type="term" value="P:mismatch repair"/>
    <property type="evidence" value="ECO:0007669"/>
    <property type="project" value="TreeGrafter"/>
</dbReference>
<gene>
    <name evidence="5" type="primary">dam</name>
    <name evidence="5" type="ORF">EMELA_v1c02510</name>
</gene>
<dbReference type="InterPro" id="IPR012263">
    <property type="entry name" value="M_m6A_EcoRV"/>
</dbReference>
<keyword evidence="3" id="KW-0949">S-adenosyl-L-methionine</keyword>
<evidence type="ECO:0000313" key="5">
    <source>
        <dbReference type="EMBL" id="ATZ17824.1"/>
    </source>
</evidence>
<organism evidence="5 6">
    <name type="scientific">Mesoplasma melaleucae</name>
    <dbReference type="NCBI Taxonomy" id="81459"/>
    <lineage>
        <taxon>Bacteria</taxon>
        <taxon>Bacillati</taxon>
        <taxon>Mycoplasmatota</taxon>
        <taxon>Mollicutes</taxon>
        <taxon>Entomoplasmatales</taxon>
        <taxon>Entomoplasmataceae</taxon>
        <taxon>Mesoplasma</taxon>
    </lineage>
</organism>
<dbReference type="EMBL" id="CP024964">
    <property type="protein sequence ID" value="ATZ17824.1"/>
    <property type="molecule type" value="Genomic_DNA"/>
</dbReference>
<feature type="binding site" evidence="4">
    <location>
        <position position="10"/>
    </location>
    <ligand>
        <name>S-adenosyl-L-methionine</name>
        <dbReference type="ChEBI" id="CHEBI:59789"/>
    </ligand>
</feature>
<keyword evidence="1" id="KW-0489">Methyltransferase</keyword>
<evidence type="ECO:0000256" key="2">
    <source>
        <dbReference type="ARBA" id="ARBA00022679"/>
    </source>
</evidence>
<dbReference type="Pfam" id="PF02086">
    <property type="entry name" value="MethyltransfD12"/>
    <property type="match status" value="1"/>
</dbReference>
<evidence type="ECO:0000256" key="3">
    <source>
        <dbReference type="ARBA" id="ARBA00022691"/>
    </source>
</evidence>
<dbReference type="PRINTS" id="PR00505">
    <property type="entry name" value="D12N6MTFRASE"/>
</dbReference>
<protein>
    <submittedName>
        <fullName evidence="5">Restriction endonuclease subunit M</fullName>
    </submittedName>
</protein>
<dbReference type="GO" id="GO:1904047">
    <property type="term" value="F:S-adenosyl-L-methionine binding"/>
    <property type="evidence" value="ECO:0007669"/>
    <property type="project" value="TreeGrafter"/>
</dbReference>
<dbReference type="Gene3D" id="3.40.50.150">
    <property type="entry name" value="Vaccinia Virus protein VP39"/>
    <property type="match status" value="2"/>
</dbReference>
<dbReference type="PIRSF" id="PIRSF000398">
    <property type="entry name" value="M_m6A_EcoRV"/>
    <property type="match status" value="1"/>
</dbReference>
<dbReference type="KEGG" id="eml:EMELA_v1c02510"/>
<keyword evidence="5" id="KW-0540">Nuclease</keyword>
<dbReference type="AlphaFoldDB" id="A0A2K8NVQ1"/>
<feature type="binding site" evidence="4">
    <location>
        <position position="184"/>
    </location>
    <ligand>
        <name>S-adenosyl-L-methionine</name>
        <dbReference type="ChEBI" id="CHEBI:59789"/>
    </ligand>
</feature>
<feature type="binding site" evidence="4">
    <location>
        <position position="61"/>
    </location>
    <ligand>
        <name>S-adenosyl-L-methionine</name>
        <dbReference type="ChEBI" id="CHEBI:59789"/>
    </ligand>
</feature>
<dbReference type="GO" id="GO:0043565">
    <property type="term" value="F:sequence-specific DNA binding"/>
    <property type="evidence" value="ECO:0007669"/>
    <property type="project" value="TreeGrafter"/>
</dbReference>
<proteinExistence type="predicted"/>
<dbReference type="InterPro" id="IPR012327">
    <property type="entry name" value="MeTrfase_D12"/>
</dbReference>
<accession>A0A2K8NVQ1</accession>
<dbReference type="PANTHER" id="PTHR30481:SF2">
    <property type="entry name" value="SITE-SPECIFIC DNA-METHYLTRANSFERASE (ADENINE-SPECIFIC)"/>
    <property type="match status" value="1"/>
</dbReference>
<reference evidence="5 6" key="1">
    <citation type="submission" date="2017-11" db="EMBL/GenBank/DDBJ databases">
        <title>Genome sequence of Entomoplasma melaleucae M1 (ATCC 49191).</title>
        <authorList>
            <person name="Lo W.-S."/>
            <person name="Gasparich G.E."/>
            <person name="Kuo C.-H."/>
        </authorList>
    </citation>
    <scope>NUCLEOTIDE SEQUENCE [LARGE SCALE GENOMIC DNA]</scope>
    <source>
        <strain evidence="5 6">M1</strain>
    </source>
</reference>
<feature type="binding site" evidence="4">
    <location>
        <position position="14"/>
    </location>
    <ligand>
        <name>S-adenosyl-L-methionine</name>
        <dbReference type="ChEBI" id="CHEBI:59789"/>
    </ligand>
</feature>
<dbReference type="InterPro" id="IPR029063">
    <property type="entry name" value="SAM-dependent_MTases_sf"/>
</dbReference>
<dbReference type="GO" id="GO:0004519">
    <property type="term" value="F:endonuclease activity"/>
    <property type="evidence" value="ECO:0007669"/>
    <property type="project" value="UniProtKB-KW"/>
</dbReference>
<dbReference type="GO" id="GO:0032259">
    <property type="term" value="P:methylation"/>
    <property type="evidence" value="ECO:0007669"/>
    <property type="project" value="UniProtKB-KW"/>
</dbReference>
<keyword evidence="6" id="KW-1185">Reference proteome</keyword>
<keyword evidence="5" id="KW-0378">Hydrolase</keyword>
<evidence type="ECO:0000256" key="1">
    <source>
        <dbReference type="ARBA" id="ARBA00022603"/>
    </source>
</evidence>
<keyword evidence="2" id="KW-0808">Transferase</keyword>
<dbReference type="PANTHER" id="PTHR30481">
    <property type="entry name" value="DNA ADENINE METHYLASE"/>
    <property type="match status" value="1"/>
</dbReference>
<keyword evidence="5" id="KW-0255">Endonuclease</keyword>